<gene>
    <name evidence="2" type="ORF">HUG20_03190</name>
</gene>
<protein>
    <submittedName>
        <fullName evidence="2">HXXEE domain-containing protein</fullName>
    </submittedName>
</protein>
<keyword evidence="1" id="KW-0472">Membrane</keyword>
<dbReference type="EMBL" id="CP054706">
    <property type="protein sequence ID" value="QQK79003.1"/>
    <property type="molecule type" value="Genomic_DNA"/>
</dbReference>
<name>A0A7T6Z8Q2_9BACI</name>
<feature type="transmembrane region" description="Helical" evidence="1">
    <location>
        <begin position="6"/>
        <end position="24"/>
    </location>
</feature>
<organism evidence="2 3">
    <name type="scientific">Salicibibacter cibi</name>
    <dbReference type="NCBI Taxonomy" id="2743001"/>
    <lineage>
        <taxon>Bacteria</taxon>
        <taxon>Bacillati</taxon>
        <taxon>Bacillota</taxon>
        <taxon>Bacilli</taxon>
        <taxon>Bacillales</taxon>
        <taxon>Bacillaceae</taxon>
        <taxon>Salicibibacter</taxon>
    </lineage>
</organism>
<dbReference type="KEGG" id="scib:HUG20_03190"/>
<dbReference type="Pfam" id="PF13787">
    <property type="entry name" value="HXXEE"/>
    <property type="match status" value="1"/>
</dbReference>
<reference evidence="2 3" key="1">
    <citation type="submission" date="2020-06" db="EMBL/GenBank/DDBJ databases">
        <title>Genomic analysis of Salicibibacter sp. NKC21-4.</title>
        <authorList>
            <person name="Oh Y.J."/>
        </authorList>
    </citation>
    <scope>NUCLEOTIDE SEQUENCE [LARGE SCALE GENOMIC DNA]</scope>
    <source>
        <strain evidence="2 3">NKC21-4</strain>
    </source>
</reference>
<keyword evidence="1" id="KW-1133">Transmembrane helix</keyword>
<dbReference type="Proteomes" id="UP000595349">
    <property type="component" value="Chromosome"/>
</dbReference>
<evidence type="ECO:0000256" key="1">
    <source>
        <dbReference type="SAM" id="Phobius"/>
    </source>
</evidence>
<feature type="transmembrane region" description="Helical" evidence="1">
    <location>
        <begin position="36"/>
        <end position="54"/>
    </location>
</feature>
<dbReference type="InterPro" id="IPR025671">
    <property type="entry name" value="HXXEE"/>
</dbReference>
<keyword evidence="1" id="KW-0812">Transmembrane</keyword>
<evidence type="ECO:0000313" key="2">
    <source>
        <dbReference type="EMBL" id="QQK79003.1"/>
    </source>
</evidence>
<accession>A0A7T6Z8Q2</accession>
<dbReference type="AlphaFoldDB" id="A0A7T6Z8Q2"/>
<proteinExistence type="predicted"/>
<evidence type="ECO:0000313" key="3">
    <source>
        <dbReference type="Proteomes" id="UP000595349"/>
    </source>
</evidence>
<sequence length="90" mass="10489">MTQHFFIFLGLNLFFAVNILTHPLQALYLRCYTPGLWTTILLIIPYNVLFFYHFSKAGFLTMNAILGALIVMFFLILVFLLSHKIGEKWS</sequence>
<feature type="transmembrane region" description="Helical" evidence="1">
    <location>
        <begin position="60"/>
        <end position="81"/>
    </location>
</feature>
<keyword evidence="3" id="KW-1185">Reference proteome</keyword>